<evidence type="ECO:0000256" key="2">
    <source>
        <dbReference type="ARBA" id="ARBA00030171"/>
    </source>
</evidence>
<dbReference type="Proteomes" id="UP000193244">
    <property type="component" value="Unassembled WGS sequence"/>
</dbReference>
<dbReference type="GO" id="GO:0030655">
    <property type="term" value="P:beta-lactam antibiotic catabolic process"/>
    <property type="evidence" value="ECO:0007669"/>
    <property type="project" value="InterPro"/>
</dbReference>
<dbReference type="InterPro" id="IPR040846">
    <property type="entry name" value="ORF_12_N"/>
</dbReference>
<name>A0A1X7JG54_9MICO</name>
<evidence type="ECO:0000313" key="7">
    <source>
        <dbReference type="Proteomes" id="UP000193244"/>
    </source>
</evidence>
<dbReference type="PANTHER" id="PTHR35333:SF5">
    <property type="entry name" value="CONSERVED LIPOPROTEIN LPQF-RELATED"/>
    <property type="match status" value="1"/>
</dbReference>
<feature type="signal peptide" evidence="3">
    <location>
        <begin position="1"/>
        <end position="30"/>
    </location>
</feature>
<dbReference type="EMBL" id="FXAY01000002">
    <property type="protein sequence ID" value="SMG26225.1"/>
    <property type="molecule type" value="Genomic_DNA"/>
</dbReference>
<proteinExistence type="predicted"/>
<reference evidence="7" key="1">
    <citation type="submission" date="2017-04" db="EMBL/GenBank/DDBJ databases">
        <authorList>
            <person name="Varghese N."/>
            <person name="Submissions S."/>
        </authorList>
    </citation>
    <scope>NUCLEOTIDE SEQUENCE [LARGE SCALE GENOMIC DNA]</scope>
    <source>
        <strain evidence="7">VKM Ac-2510</strain>
    </source>
</reference>
<organism evidence="6 7">
    <name type="scientific">Agreia pratensis</name>
    <dbReference type="NCBI Taxonomy" id="150121"/>
    <lineage>
        <taxon>Bacteria</taxon>
        <taxon>Bacillati</taxon>
        <taxon>Actinomycetota</taxon>
        <taxon>Actinomycetes</taxon>
        <taxon>Micrococcales</taxon>
        <taxon>Microbacteriaceae</taxon>
        <taxon>Agreia</taxon>
    </lineage>
</organism>
<evidence type="ECO:0000256" key="1">
    <source>
        <dbReference type="ARBA" id="ARBA00018879"/>
    </source>
</evidence>
<dbReference type="SUPFAM" id="SSF56601">
    <property type="entry name" value="beta-lactamase/transpeptidase-like"/>
    <property type="match status" value="1"/>
</dbReference>
<feature type="domain" description="Beta-lactamase class A catalytic" evidence="4">
    <location>
        <begin position="186"/>
        <end position="373"/>
    </location>
</feature>
<dbReference type="PANTHER" id="PTHR35333">
    <property type="entry name" value="BETA-LACTAMASE"/>
    <property type="match status" value="1"/>
</dbReference>
<dbReference type="STRING" id="150121.SAMN06296010_1293"/>
<dbReference type="Gene3D" id="3.40.710.10">
    <property type="entry name" value="DD-peptidase/beta-lactamase superfamily"/>
    <property type="match status" value="1"/>
</dbReference>
<evidence type="ECO:0000256" key="3">
    <source>
        <dbReference type="SAM" id="SignalP"/>
    </source>
</evidence>
<dbReference type="Gene3D" id="3.10.450.280">
    <property type="match status" value="1"/>
</dbReference>
<keyword evidence="3" id="KW-0732">Signal</keyword>
<dbReference type="InterPro" id="IPR000871">
    <property type="entry name" value="Beta-lactam_class-A"/>
</dbReference>
<evidence type="ECO:0000259" key="5">
    <source>
        <dbReference type="Pfam" id="PF18042"/>
    </source>
</evidence>
<evidence type="ECO:0000259" key="4">
    <source>
        <dbReference type="Pfam" id="PF13354"/>
    </source>
</evidence>
<dbReference type="AlphaFoldDB" id="A0A1X7JG54"/>
<sequence>MRAQRSGSLRRRSIVAALATAVALAVSACASSGPEASAAPTAVALPDTAVGKKAQWVLYTINSDEETTEAEIEQNIAPVMLEQVPASQIVAIVGQMGDAKPWIATSVTEATGGLTVLLHSSSAELQMQISVDEQQLINGLLFQQPPADRTPAASWKELKKNVAALPADTSMTVTRVDAEADAAGAGERIVDIAGDETKPLGSIFKLYVLGAVADAVAAGTLSWDDNLIISDDTRSLPSGVLQDQPSGTLVSVREAATKMIEISDNTATDLLIDRVGREAVEAQLAVMGHHDPALNTPFLKTRELFQLGFGPDFGDARASWADAGVDQRRAVLGSMPGGVLELNSFDLSTTAWQQGIDWFADPADLVAAHLALQQKAATPTGEPVRGILSANPGLQFDSEVFPYIAFKGGSAPGVLAGSWLLERADGERFVITMQSSSLDPADVTDTALIFGNVTDAAKLLADE</sequence>
<dbReference type="Pfam" id="PF13354">
    <property type="entry name" value="Beta-lactamase2"/>
    <property type="match status" value="1"/>
</dbReference>
<dbReference type="GO" id="GO:0008800">
    <property type="term" value="F:beta-lactamase activity"/>
    <property type="evidence" value="ECO:0007669"/>
    <property type="project" value="InterPro"/>
</dbReference>
<feature type="domain" description="ORF 12 gene product N-terminal" evidence="5">
    <location>
        <begin position="45"/>
        <end position="137"/>
    </location>
</feature>
<dbReference type="GO" id="GO:0046677">
    <property type="term" value="P:response to antibiotic"/>
    <property type="evidence" value="ECO:0007669"/>
    <property type="project" value="InterPro"/>
</dbReference>
<gene>
    <name evidence="6" type="ORF">SAMN06296010_1293</name>
</gene>
<dbReference type="Gene3D" id="1.10.8.620">
    <property type="entry name" value="ORF12 helical bundle domain-like"/>
    <property type="match status" value="1"/>
</dbReference>
<feature type="chain" id="PRO_5038546397" description="Beta-lactamase" evidence="3">
    <location>
        <begin position="31"/>
        <end position="463"/>
    </location>
</feature>
<dbReference type="InterPro" id="IPR045155">
    <property type="entry name" value="Beta-lactam_cat"/>
</dbReference>
<dbReference type="InterPro" id="IPR006311">
    <property type="entry name" value="TAT_signal"/>
</dbReference>
<evidence type="ECO:0000313" key="6">
    <source>
        <dbReference type="EMBL" id="SMG26225.1"/>
    </source>
</evidence>
<keyword evidence="7" id="KW-1185">Reference proteome</keyword>
<accession>A0A1X7JG54</accession>
<dbReference type="InterPro" id="IPR012338">
    <property type="entry name" value="Beta-lactam/transpept-like"/>
</dbReference>
<dbReference type="Pfam" id="PF18042">
    <property type="entry name" value="ORF_12_N"/>
    <property type="match status" value="1"/>
</dbReference>
<dbReference type="PROSITE" id="PS51257">
    <property type="entry name" value="PROKAR_LIPOPROTEIN"/>
    <property type="match status" value="1"/>
</dbReference>
<protein>
    <recommendedName>
        <fullName evidence="1">Beta-lactamase</fullName>
    </recommendedName>
    <alternativeName>
        <fullName evidence="2">Penicillinase</fullName>
    </alternativeName>
</protein>
<dbReference type="PROSITE" id="PS51318">
    <property type="entry name" value="TAT"/>
    <property type="match status" value="1"/>
</dbReference>